<dbReference type="GO" id="GO:0008270">
    <property type="term" value="F:zinc ion binding"/>
    <property type="evidence" value="ECO:0007669"/>
    <property type="project" value="InterPro"/>
</dbReference>
<sequence length="107" mass="11992">MTPLVTIETAERLLRNYSQDSETRKLVDNLDIFLVPSVNPDGANYSLNDYNMQRKNMTNHCGPTASDPGYRNNWGVDLNRNHSVGSVFDGYIGGGTSCTGRYLRWTS</sequence>
<dbReference type="GO" id="GO:0005615">
    <property type="term" value="C:extracellular space"/>
    <property type="evidence" value="ECO:0007669"/>
    <property type="project" value="TreeGrafter"/>
</dbReference>
<comment type="similarity">
    <text evidence="2 7">Belongs to the peptidase M14 family.</text>
</comment>
<dbReference type="SUPFAM" id="SSF53187">
    <property type="entry name" value="Zn-dependent exopeptidases"/>
    <property type="match status" value="1"/>
</dbReference>
<feature type="domain" description="Peptidase M14" evidence="8">
    <location>
        <begin position="1"/>
        <end position="107"/>
    </location>
</feature>
<keyword evidence="4" id="KW-0378">Hydrolase</keyword>
<dbReference type="AlphaFoldDB" id="A0A941J7Q6"/>
<dbReference type="PANTHER" id="PTHR11705">
    <property type="entry name" value="PROTEASE FAMILY M14 CARBOXYPEPTIDASE A,B"/>
    <property type="match status" value="1"/>
</dbReference>
<keyword evidence="5" id="KW-0862">Zinc</keyword>
<evidence type="ECO:0000256" key="1">
    <source>
        <dbReference type="ARBA" id="ARBA00001947"/>
    </source>
</evidence>
<dbReference type="InterPro" id="IPR000834">
    <property type="entry name" value="Peptidase_M14"/>
</dbReference>
<dbReference type="Proteomes" id="UP000680045">
    <property type="component" value="Unassembled WGS sequence"/>
</dbReference>
<dbReference type="PANTHER" id="PTHR11705:SF143">
    <property type="entry name" value="SLL0236 PROTEIN"/>
    <property type="match status" value="1"/>
</dbReference>
<evidence type="ECO:0000256" key="2">
    <source>
        <dbReference type="ARBA" id="ARBA00005988"/>
    </source>
</evidence>
<name>A0A941J7Q6_9BACI</name>
<dbReference type="GO" id="GO:0004181">
    <property type="term" value="F:metallocarboxypeptidase activity"/>
    <property type="evidence" value="ECO:0007669"/>
    <property type="project" value="InterPro"/>
</dbReference>
<dbReference type="PROSITE" id="PS52035">
    <property type="entry name" value="PEPTIDASE_M14"/>
    <property type="match status" value="1"/>
</dbReference>
<protein>
    <recommendedName>
        <fullName evidence="8">Peptidase M14 domain-containing protein</fullName>
    </recommendedName>
</protein>
<dbReference type="EMBL" id="JAGTPW010000019">
    <property type="protein sequence ID" value="MBR8644911.1"/>
    <property type="molecule type" value="Genomic_DNA"/>
</dbReference>
<organism evidence="9 10">
    <name type="scientific">Peribacillus frigoritolerans</name>
    <dbReference type="NCBI Taxonomy" id="450367"/>
    <lineage>
        <taxon>Bacteria</taxon>
        <taxon>Bacillati</taxon>
        <taxon>Bacillota</taxon>
        <taxon>Bacilli</taxon>
        <taxon>Bacillales</taxon>
        <taxon>Bacillaceae</taxon>
        <taxon>Peribacillus</taxon>
    </lineage>
</organism>
<dbReference type="Gene3D" id="3.40.630.10">
    <property type="entry name" value="Zn peptidases"/>
    <property type="match status" value="1"/>
</dbReference>
<comment type="cofactor">
    <cofactor evidence="1">
        <name>Zn(2+)</name>
        <dbReference type="ChEBI" id="CHEBI:29105"/>
    </cofactor>
</comment>
<keyword evidence="6" id="KW-0482">Metalloprotease</keyword>
<evidence type="ECO:0000256" key="4">
    <source>
        <dbReference type="ARBA" id="ARBA00022801"/>
    </source>
</evidence>
<gene>
    <name evidence="9" type="ORF">KEH51_12715</name>
</gene>
<accession>A0A941J7Q6</accession>
<evidence type="ECO:0000256" key="6">
    <source>
        <dbReference type="ARBA" id="ARBA00023049"/>
    </source>
</evidence>
<keyword evidence="3" id="KW-0645">Protease</keyword>
<evidence type="ECO:0000256" key="5">
    <source>
        <dbReference type="ARBA" id="ARBA00022833"/>
    </source>
</evidence>
<evidence type="ECO:0000256" key="3">
    <source>
        <dbReference type="ARBA" id="ARBA00022670"/>
    </source>
</evidence>
<comment type="caution">
    <text evidence="9">The sequence shown here is derived from an EMBL/GenBank/DDBJ whole genome shotgun (WGS) entry which is preliminary data.</text>
</comment>
<reference evidence="9" key="1">
    <citation type="submission" date="2021-04" db="EMBL/GenBank/DDBJ databases">
        <title>Whole genome sequencing of Enterococci isolates from hospitalized patients.</title>
        <authorList>
            <person name="Ogoti B.M."/>
            <person name="Onyambu F.G."/>
        </authorList>
    </citation>
    <scope>NUCLEOTIDE SEQUENCE</scope>
    <source>
        <strain evidence="9">242</strain>
    </source>
</reference>
<evidence type="ECO:0000259" key="8">
    <source>
        <dbReference type="PROSITE" id="PS52035"/>
    </source>
</evidence>
<evidence type="ECO:0000313" key="9">
    <source>
        <dbReference type="EMBL" id="MBR8644911.1"/>
    </source>
</evidence>
<dbReference type="Pfam" id="PF00246">
    <property type="entry name" value="Peptidase_M14"/>
    <property type="match status" value="1"/>
</dbReference>
<evidence type="ECO:0000313" key="10">
    <source>
        <dbReference type="Proteomes" id="UP000680045"/>
    </source>
</evidence>
<proteinExistence type="inferred from homology"/>
<evidence type="ECO:0000256" key="7">
    <source>
        <dbReference type="PROSITE-ProRule" id="PRU01379"/>
    </source>
</evidence>
<dbReference type="GO" id="GO:0006508">
    <property type="term" value="P:proteolysis"/>
    <property type="evidence" value="ECO:0007669"/>
    <property type="project" value="UniProtKB-KW"/>
</dbReference>
<comment type="caution">
    <text evidence="7">Lacks conserved residue(s) required for the propagation of feature annotation.</text>
</comment>